<name>A0A2B7WMC6_9EURO</name>
<dbReference type="AlphaFoldDB" id="A0A2B7WMC6"/>
<gene>
    <name evidence="1" type="ORF">AJ79_09130</name>
</gene>
<dbReference type="EMBL" id="PDNB01000242">
    <property type="protein sequence ID" value="PGG97671.1"/>
    <property type="molecule type" value="Genomic_DNA"/>
</dbReference>
<evidence type="ECO:0000313" key="2">
    <source>
        <dbReference type="Proteomes" id="UP000223968"/>
    </source>
</evidence>
<comment type="caution">
    <text evidence="1">The sequence shown here is derived from an EMBL/GenBank/DDBJ whole genome shotgun (WGS) entry which is preliminary data.</text>
</comment>
<sequence length="78" mass="8990">MAAEKIKIEFRTATRWHPHDLSDLLLLSLKSALQQTTLQQRGGVGSEAPEQAKTEAVDERHCWSWQLACKRFKNQRSK</sequence>
<proteinExistence type="predicted"/>
<reference evidence="1 2" key="1">
    <citation type="submission" date="2017-10" db="EMBL/GenBank/DDBJ databases">
        <title>Comparative genomics in systemic dimorphic fungi from Ajellomycetaceae.</title>
        <authorList>
            <person name="Munoz J.F."/>
            <person name="Mcewen J.G."/>
            <person name="Clay O.K."/>
            <person name="Cuomo C.A."/>
        </authorList>
    </citation>
    <scope>NUCLEOTIDE SEQUENCE [LARGE SCALE GENOMIC DNA]</scope>
    <source>
        <strain evidence="1 2">UAMH5409</strain>
    </source>
</reference>
<organism evidence="1 2">
    <name type="scientific">Helicocarpus griseus UAMH5409</name>
    <dbReference type="NCBI Taxonomy" id="1447875"/>
    <lineage>
        <taxon>Eukaryota</taxon>
        <taxon>Fungi</taxon>
        <taxon>Dikarya</taxon>
        <taxon>Ascomycota</taxon>
        <taxon>Pezizomycotina</taxon>
        <taxon>Eurotiomycetes</taxon>
        <taxon>Eurotiomycetidae</taxon>
        <taxon>Onygenales</taxon>
        <taxon>Ajellomycetaceae</taxon>
        <taxon>Helicocarpus</taxon>
    </lineage>
</organism>
<dbReference type="Proteomes" id="UP000223968">
    <property type="component" value="Unassembled WGS sequence"/>
</dbReference>
<protein>
    <submittedName>
        <fullName evidence="1">Uncharacterized protein</fullName>
    </submittedName>
</protein>
<accession>A0A2B7WMC6</accession>
<keyword evidence="2" id="KW-1185">Reference proteome</keyword>
<evidence type="ECO:0000313" key="1">
    <source>
        <dbReference type="EMBL" id="PGG97671.1"/>
    </source>
</evidence>